<dbReference type="GO" id="GO:0004497">
    <property type="term" value="F:monooxygenase activity"/>
    <property type="evidence" value="ECO:0007669"/>
    <property type="project" value="InterPro"/>
</dbReference>
<dbReference type="EMBL" id="JAAAUQ010001550">
    <property type="protein sequence ID" value="KAF9137549.1"/>
    <property type="molecule type" value="Genomic_DNA"/>
</dbReference>
<dbReference type="Gene3D" id="3.50.50.60">
    <property type="entry name" value="FAD/NAD(P)-binding domain"/>
    <property type="match status" value="1"/>
</dbReference>
<dbReference type="PANTHER" id="PTHR47356">
    <property type="entry name" value="FAD-DEPENDENT MONOOXYGENASE ASQG-RELATED"/>
    <property type="match status" value="1"/>
</dbReference>
<evidence type="ECO:0000313" key="7">
    <source>
        <dbReference type="Proteomes" id="UP000748756"/>
    </source>
</evidence>
<protein>
    <recommendedName>
        <fullName evidence="5">FAD-binding domain-containing protein</fullName>
    </recommendedName>
</protein>
<sequence>MQNNITTASTNESRPKVLIVGAGLAGLALGMILQKSDTPYEIVERAPEIKTLGAAISLTGTVAPMFKQVGIWNEFCTLSRELAAVQVITAPEMETAFLVPVAENAAKRYGAEGRLLPRPALYDLFIRQVPKDRLHLGKKVVTTEQGPNGVLVRCADGSEFRGDILVGADGAYSSVRQSLYAQLKEENKLPEPDGLPLPFTSICLVGQTRPLDVSQFPDLAKPQCQFKNILGKDKPYSWGTFTTKQNTVCYVCMKFLSEEGSREKGTFKNSDWSSEAAQAMCNEVRDFPIVSGGDNQLTLGDLFDWTPKELISKVMLEEKFNPSAGEGGNNAIHDAIVLANYIHALPNKPTVEEVEAAFASYKQERISWVEDAYTVSQAFRIMCDAGWKATFVRFLMKNMPKWVNGIFERRVLSNRPQVYFLPRDETPVLMAPAPQASLNLKRPERKYVVAEGITQPV</sequence>
<dbReference type="SUPFAM" id="SSF51905">
    <property type="entry name" value="FAD/NAD(P)-binding domain"/>
    <property type="match status" value="1"/>
</dbReference>
<dbReference type="InterPro" id="IPR002938">
    <property type="entry name" value="FAD-bd"/>
</dbReference>
<keyword evidence="7" id="KW-1185">Reference proteome</keyword>
<organism evidence="6 7">
    <name type="scientific">Linnemannia schmuckeri</name>
    <dbReference type="NCBI Taxonomy" id="64567"/>
    <lineage>
        <taxon>Eukaryota</taxon>
        <taxon>Fungi</taxon>
        <taxon>Fungi incertae sedis</taxon>
        <taxon>Mucoromycota</taxon>
        <taxon>Mortierellomycotina</taxon>
        <taxon>Mortierellomycetes</taxon>
        <taxon>Mortierellales</taxon>
        <taxon>Mortierellaceae</taxon>
        <taxon>Linnemannia</taxon>
    </lineage>
</organism>
<name>A0A9P5RRN3_9FUNG</name>
<reference evidence="6" key="1">
    <citation type="journal article" date="2020" name="Fungal Divers.">
        <title>Resolving the Mortierellaceae phylogeny through synthesis of multi-gene phylogenetics and phylogenomics.</title>
        <authorList>
            <person name="Vandepol N."/>
            <person name="Liber J."/>
            <person name="Desiro A."/>
            <person name="Na H."/>
            <person name="Kennedy M."/>
            <person name="Barry K."/>
            <person name="Grigoriev I.V."/>
            <person name="Miller A.N."/>
            <person name="O'Donnell K."/>
            <person name="Stajich J.E."/>
            <person name="Bonito G."/>
        </authorList>
    </citation>
    <scope>NUCLEOTIDE SEQUENCE</scope>
    <source>
        <strain evidence="6">NRRL 6426</strain>
    </source>
</reference>
<evidence type="ECO:0000256" key="4">
    <source>
        <dbReference type="ARBA" id="ARBA00023002"/>
    </source>
</evidence>
<evidence type="ECO:0000256" key="2">
    <source>
        <dbReference type="ARBA" id="ARBA00022630"/>
    </source>
</evidence>
<evidence type="ECO:0000256" key="3">
    <source>
        <dbReference type="ARBA" id="ARBA00022827"/>
    </source>
</evidence>
<dbReference type="PRINTS" id="PR00420">
    <property type="entry name" value="RNGMNOXGNASE"/>
</dbReference>
<dbReference type="InterPro" id="IPR036188">
    <property type="entry name" value="FAD/NAD-bd_sf"/>
</dbReference>
<evidence type="ECO:0000313" key="6">
    <source>
        <dbReference type="EMBL" id="KAF9137549.1"/>
    </source>
</evidence>
<dbReference type="InterPro" id="IPR050562">
    <property type="entry name" value="FAD_mOase_fung"/>
</dbReference>
<proteinExistence type="inferred from homology"/>
<gene>
    <name evidence="6" type="ORF">BG015_002692</name>
</gene>
<dbReference type="OrthoDB" id="655030at2759"/>
<accession>A0A9P5RRN3</accession>
<dbReference type="Pfam" id="PF01494">
    <property type="entry name" value="FAD_binding_3"/>
    <property type="match status" value="1"/>
</dbReference>
<evidence type="ECO:0000256" key="1">
    <source>
        <dbReference type="ARBA" id="ARBA00007992"/>
    </source>
</evidence>
<comment type="similarity">
    <text evidence="1">Belongs to the paxM FAD-dependent monooxygenase family.</text>
</comment>
<dbReference type="Proteomes" id="UP000748756">
    <property type="component" value="Unassembled WGS sequence"/>
</dbReference>
<keyword evidence="3" id="KW-0274">FAD</keyword>
<keyword evidence="4" id="KW-0560">Oxidoreductase</keyword>
<comment type="caution">
    <text evidence="6">The sequence shown here is derived from an EMBL/GenBank/DDBJ whole genome shotgun (WGS) entry which is preliminary data.</text>
</comment>
<evidence type="ECO:0000259" key="5">
    <source>
        <dbReference type="Pfam" id="PF01494"/>
    </source>
</evidence>
<keyword evidence="2" id="KW-0285">Flavoprotein</keyword>
<feature type="domain" description="FAD-binding" evidence="5">
    <location>
        <begin position="16"/>
        <end position="189"/>
    </location>
</feature>
<dbReference type="PANTHER" id="PTHR47356:SF2">
    <property type="entry name" value="FAD-BINDING DOMAIN-CONTAINING PROTEIN-RELATED"/>
    <property type="match status" value="1"/>
</dbReference>
<dbReference type="GO" id="GO:0071949">
    <property type="term" value="F:FAD binding"/>
    <property type="evidence" value="ECO:0007669"/>
    <property type="project" value="InterPro"/>
</dbReference>
<dbReference type="AlphaFoldDB" id="A0A9P5RRN3"/>